<dbReference type="AlphaFoldDB" id="A0A9X1IJA8"/>
<dbReference type="EC" id="3.1.3.5" evidence="1"/>
<keyword evidence="2" id="KW-1185">Reference proteome</keyword>
<dbReference type="NCBIfam" id="TIGR01509">
    <property type="entry name" value="HAD-SF-IA-v3"/>
    <property type="match status" value="1"/>
</dbReference>
<dbReference type="PANTHER" id="PTHR47478">
    <property type="match status" value="1"/>
</dbReference>
<dbReference type="InterPro" id="IPR036412">
    <property type="entry name" value="HAD-like_sf"/>
</dbReference>
<dbReference type="PANTHER" id="PTHR47478:SF1">
    <property type="entry name" value="PYRIMIDINE 5'-NUCLEOTIDASE YJJG"/>
    <property type="match status" value="1"/>
</dbReference>
<dbReference type="Pfam" id="PF00702">
    <property type="entry name" value="Hydrolase"/>
    <property type="match status" value="1"/>
</dbReference>
<comment type="caution">
    <text evidence="1">The sequence shown here is derived from an EMBL/GenBank/DDBJ whole genome shotgun (WGS) entry which is preliminary data.</text>
</comment>
<sequence length="226" mass="26061">MKYQWVLFDADETLFHFDNYAGLKRMFSHHGVEFAETEFHEYQTLNKSLWVAYQNDEITAKQLQTQRFQLWSDRLAISTETLNHQFLDAMAEICEPIAGAYELIEYLDRQGICMGIITNGFEQLQRIRLERTGFLPYFSPVVISELVGVAKPNPIIFEQALSEMGNPDKQKVLMVGDTLASDILGGQNIGIDTCWLGHHRENETDIVPTWQANTLTELLDWFKANH</sequence>
<name>A0A9X1IJA8_9GAMM</name>
<gene>
    <name evidence="1" type="primary">yjjG</name>
    <name evidence="1" type="ORF">LG368_00170</name>
</gene>
<proteinExistence type="predicted"/>
<dbReference type="PRINTS" id="PR00413">
    <property type="entry name" value="HADHALOGNASE"/>
</dbReference>
<reference evidence="1" key="1">
    <citation type="submission" date="2021-10" db="EMBL/GenBank/DDBJ databases">
        <title>Marinomonas pontica sp. nov., isolated from the Black Sea.</title>
        <authorList>
            <person name="Zhao L.-H."/>
            <person name="Xue J.-H."/>
        </authorList>
    </citation>
    <scope>NUCLEOTIDE SEQUENCE</scope>
    <source>
        <strain evidence="1">E8</strain>
    </source>
</reference>
<organism evidence="1 2">
    <name type="scientific">Marinomonas algarum</name>
    <dbReference type="NCBI Taxonomy" id="2883105"/>
    <lineage>
        <taxon>Bacteria</taxon>
        <taxon>Pseudomonadati</taxon>
        <taxon>Pseudomonadota</taxon>
        <taxon>Gammaproteobacteria</taxon>
        <taxon>Oceanospirillales</taxon>
        <taxon>Oceanospirillaceae</taxon>
        <taxon>Marinomonas</taxon>
    </lineage>
</organism>
<dbReference type="InterPro" id="IPR011951">
    <property type="entry name" value="HAD-SF_hydro_IA_YjjG/PynA"/>
</dbReference>
<dbReference type="SFLD" id="SFLDG01129">
    <property type="entry name" value="C1.5:_HAD__Beta-PGM__Phosphata"/>
    <property type="match status" value="1"/>
</dbReference>
<evidence type="ECO:0000313" key="2">
    <source>
        <dbReference type="Proteomes" id="UP001139095"/>
    </source>
</evidence>
<dbReference type="GO" id="GO:0008253">
    <property type="term" value="F:5'-nucleotidase activity"/>
    <property type="evidence" value="ECO:0007669"/>
    <property type="project" value="UniProtKB-EC"/>
</dbReference>
<evidence type="ECO:0000313" key="1">
    <source>
        <dbReference type="EMBL" id="MCB5160338.1"/>
    </source>
</evidence>
<dbReference type="Gene3D" id="3.40.50.1000">
    <property type="entry name" value="HAD superfamily/HAD-like"/>
    <property type="match status" value="1"/>
</dbReference>
<dbReference type="RefSeq" id="WP_226752725.1">
    <property type="nucleotide sequence ID" value="NZ_JAJATW010000001.1"/>
</dbReference>
<dbReference type="InterPro" id="IPR023214">
    <property type="entry name" value="HAD_sf"/>
</dbReference>
<dbReference type="EMBL" id="JAJATW010000001">
    <property type="protein sequence ID" value="MCB5160338.1"/>
    <property type="molecule type" value="Genomic_DNA"/>
</dbReference>
<dbReference type="InterPro" id="IPR006439">
    <property type="entry name" value="HAD-SF_hydro_IA"/>
</dbReference>
<dbReference type="Gene3D" id="1.10.150.240">
    <property type="entry name" value="Putative phosphatase, domain 2"/>
    <property type="match status" value="1"/>
</dbReference>
<keyword evidence="1" id="KW-0378">Hydrolase</keyword>
<dbReference type="InterPro" id="IPR052550">
    <property type="entry name" value="Pyrimidine_5'-ntase_YjjG"/>
</dbReference>
<protein>
    <submittedName>
        <fullName evidence="1">Pyrimidine 5'-nucleotidase</fullName>
        <ecNumber evidence="1">3.1.3.5</ecNumber>
    </submittedName>
</protein>
<dbReference type="Proteomes" id="UP001139095">
    <property type="component" value="Unassembled WGS sequence"/>
</dbReference>
<accession>A0A9X1IJA8</accession>
<dbReference type="SUPFAM" id="SSF56784">
    <property type="entry name" value="HAD-like"/>
    <property type="match status" value="1"/>
</dbReference>
<dbReference type="NCBIfam" id="TIGR02254">
    <property type="entry name" value="YjjG_YfnB"/>
    <property type="match status" value="1"/>
</dbReference>
<dbReference type="SFLD" id="SFLDS00003">
    <property type="entry name" value="Haloacid_Dehalogenase"/>
    <property type="match status" value="1"/>
</dbReference>
<dbReference type="NCBIfam" id="NF006976">
    <property type="entry name" value="PRK09449.1"/>
    <property type="match status" value="1"/>
</dbReference>
<dbReference type="NCBIfam" id="TIGR01549">
    <property type="entry name" value="HAD-SF-IA-v1"/>
    <property type="match status" value="1"/>
</dbReference>
<dbReference type="InterPro" id="IPR023198">
    <property type="entry name" value="PGP-like_dom2"/>
</dbReference>